<keyword evidence="1" id="KW-0812">Transmembrane</keyword>
<organism evidence="3 4">
    <name type="scientific">Caulifigura coniformis</name>
    <dbReference type="NCBI Taxonomy" id="2527983"/>
    <lineage>
        <taxon>Bacteria</taxon>
        <taxon>Pseudomonadati</taxon>
        <taxon>Planctomycetota</taxon>
        <taxon>Planctomycetia</taxon>
        <taxon>Planctomycetales</taxon>
        <taxon>Planctomycetaceae</taxon>
        <taxon>Caulifigura</taxon>
    </lineage>
</organism>
<dbReference type="InterPro" id="IPR036280">
    <property type="entry name" value="Multihaem_cyt_sf"/>
</dbReference>
<dbReference type="PANTHER" id="PTHR39425">
    <property type="entry name" value="LIPOPROTEIN CYTOCHROME C"/>
    <property type="match status" value="1"/>
</dbReference>
<dbReference type="KEGG" id="ccos:Pan44_32010"/>
<dbReference type="Pfam" id="PF14522">
    <property type="entry name" value="Cytochrome_C7"/>
    <property type="match status" value="1"/>
</dbReference>
<dbReference type="InParanoid" id="A0A517SGA5"/>
<keyword evidence="1" id="KW-0472">Membrane</keyword>
<keyword evidence="1" id="KW-1133">Transmembrane helix</keyword>
<accession>A0A517SGA5</accession>
<dbReference type="InterPro" id="IPR029467">
    <property type="entry name" value="Cyt_c7-like"/>
</dbReference>
<protein>
    <recommendedName>
        <fullName evidence="2">Cytochrome c7-like domain-containing protein</fullName>
    </recommendedName>
</protein>
<dbReference type="EMBL" id="CP036271">
    <property type="protein sequence ID" value="QDT55159.1"/>
    <property type="molecule type" value="Genomic_DNA"/>
</dbReference>
<evidence type="ECO:0000256" key="1">
    <source>
        <dbReference type="SAM" id="Phobius"/>
    </source>
</evidence>
<dbReference type="RefSeq" id="WP_145030942.1">
    <property type="nucleotide sequence ID" value="NZ_CP036271.1"/>
</dbReference>
<feature type="transmembrane region" description="Helical" evidence="1">
    <location>
        <begin position="12"/>
        <end position="34"/>
    </location>
</feature>
<reference evidence="3 4" key="1">
    <citation type="submission" date="2019-02" db="EMBL/GenBank/DDBJ databases">
        <title>Deep-cultivation of Planctomycetes and their phenomic and genomic characterization uncovers novel biology.</title>
        <authorList>
            <person name="Wiegand S."/>
            <person name="Jogler M."/>
            <person name="Boedeker C."/>
            <person name="Pinto D."/>
            <person name="Vollmers J."/>
            <person name="Rivas-Marin E."/>
            <person name="Kohn T."/>
            <person name="Peeters S.H."/>
            <person name="Heuer A."/>
            <person name="Rast P."/>
            <person name="Oberbeckmann S."/>
            <person name="Bunk B."/>
            <person name="Jeske O."/>
            <person name="Meyerdierks A."/>
            <person name="Storesund J.E."/>
            <person name="Kallscheuer N."/>
            <person name="Luecker S."/>
            <person name="Lage O.M."/>
            <person name="Pohl T."/>
            <person name="Merkel B.J."/>
            <person name="Hornburger P."/>
            <person name="Mueller R.-W."/>
            <person name="Bruemmer F."/>
            <person name="Labrenz M."/>
            <person name="Spormann A.M."/>
            <person name="Op den Camp H."/>
            <person name="Overmann J."/>
            <person name="Amann R."/>
            <person name="Jetten M.S.M."/>
            <person name="Mascher T."/>
            <person name="Medema M.H."/>
            <person name="Devos D.P."/>
            <person name="Kaster A.-K."/>
            <person name="Ovreas L."/>
            <person name="Rohde M."/>
            <person name="Galperin M.Y."/>
            <person name="Jogler C."/>
        </authorList>
    </citation>
    <scope>NUCLEOTIDE SEQUENCE [LARGE SCALE GENOMIC DNA]</scope>
    <source>
        <strain evidence="3 4">Pan44</strain>
    </source>
</reference>
<gene>
    <name evidence="3" type="ORF">Pan44_32010</name>
</gene>
<dbReference type="PANTHER" id="PTHR39425:SF1">
    <property type="entry name" value="CYTOCHROME C7-LIKE DOMAIN-CONTAINING PROTEIN"/>
    <property type="match status" value="1"/>
</dbReference>
<keyword evidence="4" id="KW-1185">Reference proteome</keyword>
<dbReference type="SUPFAM" id="SSF48695">
    <property type="entry name" value="Multiheme cytochromes"/>
    <property type="match status" value="1"/>
</dbReference>
<evidence type="ECO:0000313" key="4">
    <source>
        <dbReference type="Proteomes" id="UP000315700"/>
    </source>
</evidence>
<dbReference type="OrthoDB" id="9814800at2"/>
<feature type="domain" description="Cytochrome c7-like" evidence="2">
    <location>
        <begin position="51"/>
        <end position="93"/>
    </location>
</feature>
<dbReference type="Proteomes" id="UP000315700">
    <property type="component" value="Chromosome"/>
</dbReference>
<proteinExistence type="predicted"/>
<evidence type="ECO:0000313" key="3">
    <source>
        <dbReference type="EMBL" id="QDT55159.1"/>
    </source>
</evidence>
<name>A0A517SGA5_9PLAN</name>
<evidence type="ECO:0000259" key="2">
    <source>
        <dbReference type="Pfam" id="PF14522"/>
    </source>
</evidence>
<dbReference type="AlphaFoldDB" id="A0A517SGA5"/>
<dbReference type="CDD" id="cd08168">
    <property type="entry name" value="Cytochrom_C3"/>
    <property type="match status" value="1"/>
</dbReference>
<dbReference type="Gene3D" id="3.90.10.10">
    <property type="entry name" value="Cytochrome C3"/>
    <property type="match status" value="2"/>
</dbReference>
<sequence>MAQVFHPLANALARTTIFGAVFIALGLLATIYAFSTSDYATQAHVVRAQPVEFSHQHHVGGLGLDCRYCHSTVDKQAFAGMPATEVCMSCHSQIWSDSPKLAKVRESFKTGKPLEWTRVTDVPDYVHFDHSIHVTKGIGCAECHGRVDRMQMMSREHSLHMKWCLDCHWTPEKHVRPRSDVFKMALASPTPEESKELVEKYRLKAPTHCSACHY</sequence>